<gene>
    <name evidence="2" type="ORF">FHX52_2379</name>
</gene>
<evidence type="ECO:0000313" key="3">
    <source>
        <dbReference type="Proteomes" id="UP000320085"/>
    </source>
</evidence>
<protein>
    <recommendedName>
        <fullName evidence="1">DUF6398 domain-containing protein</fullName>
    </recommendedName>
</protein>
<dbReference type="Proteomes" id="UP000320085">
    <property type="component" value="Unassembled WGS sequence"/>
</dbReference>
<feature type="domain" description="DUF6398" evidence="1">
    <location>
        <begin position="527"/>
        <end position="622"/>
    </location>
</feature>
<dbReference type="Pfam" id="PF19935">
    <property type="entry name" value="DUF6398"/>
    <property type="match status" value="1"/>
</dbReference>
<sequence>MRAKTHRTAYGIGRTRHVSRRAGKRGRGDARLRIVHGGAAQPKRGTTVPGDAIQPMVVDLRRRLRDDNPWSFLAFVSTLVEVAESGPGPADDIPDTGGWPEGGGAAALAPVVESFIGIDLAETTAALNALAVLVRDAEMVGDIDAELAHRRQPMPLWLRDLRDTRVTKAHLMAADGDRGANVVLGLDWSGGHGATFLVYVDHARGTVVRDAFPVPAPIEEVLSRLDDTAGQEGPGAPDFDIEELDLAEARSLVEEALDESDEEDWDPESDTWPASRPILRWLLQTMPEGGLGWAEHEDFEDFEDFDDLDTDSRSVSSRLAEELLSSRRELVDRFAASPEATAAGLDLRPDGTDRMALALTLCASESMNDKAFLKWSPERVELLLFGLLPRTTLVDRTVAKRVPQLLKVFAAWCLAEVGASPKQIAAVRDAVDRSGPDYIAIVTSFEATRLRQAVQDYAALLGDPVGILPVMESQSDFAWAEFMIDRAAEQVGGREALSALDLEPLPDEEFDWSTVPSDIHGPVSETLQPIDELATERFDVEFRTACRRFLAAVVAGDPGLFRRRGSTASAAAAIVWLVGRFNGVVARGGDGMLAGEVWTYFGVTASASSRAQVLRRAVGLDPYALTDSLEHPEWLTSANRQDLARRRDEGLALRAAQP</sequence>
<name>A0A543PNN0_9MICO</name>
<proteinExistence type="predicted"/>
<organism evidence="2 3">
    <name type="scientific">Humibacillus xanthopallidus</name>
    <dbReference type="NCBI Taxonomy" id="412689"/>
    <lineage>
        <taxon>Bacteria</taxon>
        <taxon>Bacillati</taxon>
        <taxon>Actinomycetota</taxon>
        <taxon>Actinomycetes</taxon>
        <taxon>Micrococcales</taxon>
        <taxon>Intrasporangiaceae</taxon>
        <taxon>Humibacillus</taxon>
    </lineage>
</organism>
<accession>A0A543PNN0</accession>
<dbReference type="EMBL" id="VFQF01000002">
    <property type="protein sequence ID" value="TQN45679.1"/>
    <property type="molecule type" value="Genomic_DNA"/>
</dbReference>
<evidence type="ECO:0000259" key="1">
    <source>
        <dbReference type="Pfam" id="PF19935"/>
    </source>
</evidence>
<reference evidence="2 3" key="1">
    <citation type="submission" date="2019-06" db="EMBL/GenBank/DDBJ databases">
        <title>Sequencing the genomes of 1000 actinobacteria strains.</title>
        <authorList>
            <person name="Klenk H.-P."/>
        </authorList>
    </citation>
    <scope>NUCLEOTIDE SEQUENCE [LARGE SCALE GENOMIC DNA]</scope>
    <source>
        <strain evidence="2 3">DSM 21776</strain>
    </source>
</reference>
<dbReference type="InterPro" id="IPR045651">
    <property type="entry name" value="DUF6398"/>
</dbReference>
<dbReference type="AlphaFoldDB" id="A0A543PNN0"/>
<comment type="caution">
    <text evidence="2">The sequence shown here is derived from an EMBL/GenBank/DDBJ whole genome shotgun (WGS) entry which is preliminary data.</text>
</comment>
<evidence type="ECO:0000313" key="2">
    <source>
        <dbReference type="EMBL" id="TQN45679.1"/>
    </source>
</evidence>